<gene>
    <name evidence="5" type="primary">Aste57867_1322</name>
    <name evidence="4" type="ORF">As57867_001321</name>
    <name evidence="5" type="ORF">ASTE57867_1322</name>
</gene>
<dbReference type="EMBL" id="VJMH01000099">
    <property type="protein sequence ID" value="KAF0719038.1"/>
    <property type="molecule type" value="Genomic_DNA"/>
</dbReference>
<dbReference type="OrthoDB" id="10262475at2759"/>
<feature type="repeat" description="WD" evidence="3">
    <location>
        <begin position="239"/>
        <end position="273"/>
    </location>
</feature>
<dbReference type="AlphaFoldDB" id="A0A485K7L0"/>
<feature type="repeat" description="WD" evidence="3">
    <location>
        <begin position="96"/>
        <end position="137"/>
    </location>
</feature>
<evidence type="ECO:0000256" key="1">
    <source>
        <dbReference type="ARBA" id="ARBA00022574"/>
    </source>
</evidence>
<dbReference type="SMART" id="SM00320">
    <property type="entry name" value="WD40"/>
    <property type="match status" value="4"/>
</dbReference>
<organism evidence="5 6">
    <name type="scientific">Aphanomyces stellatus</name>
    <dbReference type="NCBI Taxonomy" id="120398"/>
    <lineage>
        <taxon>Eukaryota</taxon>
        <taxon>Sar</taxon>
        <taxon>Stramenopiles</taxon>
        <taxon>Oomycota</taxon>
        <taxon>Saprolegniomycetes</taxon>
        <taxon>Saprolegniales</taxon>
        <taxon>Verrucalvaceae</taxon>
        <taxon>Aphanomyces</taxon>
    </lineage>
</organism>
<accession>A0A485K7L0</accession>
<evidence type="ECO:0000313" key="4">
    <source>
        <dbReference type="EMBL" id="KAF0719038.1"/>
    </source>
</evidence>
<name>A0A485K7L0_9STRA</name>
<dbReference type="PANTHER" id="PTHR10971">
    <property type="entry name" value="MRNA EXPORT FACTOR AND BUB3"/>
    <property type="match status" value="1"/>
</dbReference>
<proteinExistence type="predicted"/>
<dbReference type="PROSITE" id="PS50294">
    <property type="entry name" value="WD_REPEATS_REGION"/>
    <property type="match status" value="1"/>
</dbReference>
<dbReference type="InterPro" id="IPR001680">
    <property type="entry name" value="WD40_rpt"/>
</dbReference>
<reference evidence="4" key="2">
    <citation type="submission" date="2019-06" db="EMBL/GenBank/DDBJ databases">
        <title>Genomics analysis of Aphanomyces spp. identifies a new class of oomycete effector associated with host adaptation.</title>
        <authorList>
            <person name="Gaulin E."/>
        </authorList>
    </citation>
    <scope>NUCLEOTIDE SEQUENCE</scope>
    <source>
        <strain evidence="4">CBS 578.67</strain>
    </source>
</reference>
<evidence type="ECO:0000256" key="3">
    <source>
        <dbReference type="PROSITE-ProRule" id="PRU00221"/>
    </source>
</evidence>
<reference evidence="5 6" key="1">
    <citation type="submission" date="2019-03" db="EMBL/GenBank/DDBJ databases">
        <authorList>
            <person name="Gaulin E."/>
            <person name="Dumas B."/>
        </authorList>
    </citation>
    <scope>NUCLEOTIDE SEQUENCE [LARGE SCALE GENOMIC DNA]</scope>
    <source>
        <strain evidence="5">CBS 568.67</strain>
    </source>
</reference>
<evidence type="ECO:0000313" key="5">
    <source>
        <dbReference type="EMBL" id="VFT78541.1"/>
    </source>
</evidence>
<sequence length="342" mass="37650">MSVPVEEVQLSPSPSDGISCVRFSPDPSDWLLVSSWDSSLSLYDVPSNRLRLKTDSDPPLLSCAFGAGRGTAFSGGLQGAVTLRDLEQSPNNATLLGSHEKAASQLCYSAATSQLYSGSWDGTVAAWDPKSKSRTLLLKQSDKVFAMSVHEHLLVVGTANKRVALYDVRRGDAPPIQEMESPLKYQMRCIEFFPDGQGYAIGSTEGRVALEYINQERKGYAFKCHREKISDSETYVFPINSIAFHPVFGTFATGGCDGIINVWDGDNKKRINQFLKNQTTKYPTSIASMAYNHDGTRLAIASSYTFEEGEKEYVKGFVSHPDDAIFVRSVQESEVRPKKKGT</sequence>
<dbReference type="Proteomes" id="UP000332933">
    <property type="component" value="Unassembled WGS sequence"/>
</dbReference>
<dbReference type="Pfam" id="PF00400">
    <property type="entry name" value="WD40"/>
    <property type="match status" value="3"/>
</dbReference>
<dbReference type="Gene3D" id="2.130.10.10">
    <property type="entry name" value="YVTN repeat-like/Quinoprotein amine dehydrogenase"/>
    <property type="match status" value="1"/>
</dbReference>
<dbReference type="EMBL" id="CAADRA010000099">
    <property type="protein sequence ID" value="VFT78541.1"/>
    <property type="molecule type" value="Genomic_DNA"/>
</dbReference>
<dbReference type="SUPFAM" id="SSF50978">
    <property type="entry name" value="WD40 repeat-like"/>
    <property type="match status" value="1"/>
</dbReference>
<dbReference type="InterPro" id="IPR015943">
    <property type="entry name" value="WD40/YVTN_repeat-like_dom_sf"/>
</dbReference>
<keyword evidence="1 3" id="KW-0853">WD repeat</keyword>
<keyword evidence="6" id="KW-1185">Reference proteome</keyword>
<evidence type="ECO:0000256" key="2">
    <source>
        <dbReference type="ARBA" id="ARBA00022737"/>
    </source>
</evidence>
<dbReference type="PROSITE" id="PS50082">
    <property type="entry name" value="WD_REPEATS_2"/>
    <property type="match status" value="2"/>
</dbReference>
<dbReference type="InterPro" id="IPR036322">
    <property type="entry name" value="WD40_repeat_dom_sf"/>
</dbReference>
<protein>
    <submittedName>
        <fullName evidence="5">Aste57867_1322 protein</fullName>
    </submittedName>
</protein>
<evidence type="ECO:0000313" key="6">
    <source>
        <dbReference type="Proteomes" id="UP000332933"/>
    </source>
</evidence>
<keyword evidence="2" id="KW-0677">Repeat</keyword>